<feature type="transmembrane region" description="Helical" evidence="2">
    <location>
        <begin position="184"/>
        <end position="202"/>
    </location>
</feature>
<evidence type="ECO:0000256" key="2">
    <source>
        <dbReference type="SAM" id="Phobius"/>
    </source>
</evidence>
<comment type="caution">
    <text evidence="4">The sequence shown here is derived from an EMBL/GenBank/DDBJ whole genome shotgun (WGS) entry which is preliminary data.</text>
</comment>
<protein>
    <recommendedName>
        <fullName evidence="3">DUF5129 domain-containing protein</fullName>
    </recommendedName>
</protein>
<feature type="transmembrane region" description="Helical" evidence="2">
    <location>
        <begin position="6"/>
        <end position="28"/>
    </location>
</feature>
<sequence>MGGISAVLAFIFNILIVPALIITLPIVAMWPSHGGHHPTVEVRDEAGVLQADSLIKEIQKLTFRKKVHVAVLTVSGTYIDNLNDEVLKYARDHSDTDVPWISPSVPDYWNNGLVILAVAPDGRKVGCYFGEDVKVPLESQADIQNAAKEQYRNADWQGGTVSMAKEAADVIGGASSGNRTLSQVVRGIFVVLGVAWLCYGLWCGYAARRRAREALGHYSQVTHDYATTEHYASAIPEDEPHGAQVMERYRWFRNEYEKTARDWKALEGVCGAKWFAMKTLRQAKNLKERSAALDSLDNVIANTATFLSMSSGWEQVWANEQGPVLEDLGSLDALCAKIDHADVALTTEETKGWVRTQHQKLSKISYELETGQTKPSAALDELDRIAEQTKVRATRLARQAIDADTSSYAAQRRQRFNDSLSSTRRAGYSGSWFYGGRRGSYRPHSTIRLNPSSPALFAVDSSEDSFGGSGSSSSFDSISDLVVGYSSASSYVPASSGSSSSSGSSFSSDGYSGSSFSGAGSSSSF</sequence>
<proteinExistence type="predicted"/>
<keyword evidence="2" id="KW-0472">Membrane</keyword>
<dbReference type="Gene3D" id="3.10.310.50">
    <property type="match status" value="1"/>
</dbReference>
<evidence type="ECO:0000259" key="3">
    <source>
        <dbReference type="Pfam" id="PF17173"/>
    </source>
</evidence>
<keyword evidence="2" id="KW-0812">Transmembrane</keyword>
<accession>A0A179B3Y8</accession>
<dbReference type="Pfam" id="PF17173">
    <property type="entry name" value="DUF5129"/>
    <property type="match status" value="1"/>
</dbReference>
<evidence type="ECO:0000256" key="1">
    <source>
        <dbReference type="SAM" id="MobiDB-lite"/>
    </source>
</evidence>
<reference evidence="4 5" key="1">
    <citation type="submission" date="2016-04" db="EMBL/GenBank/DDBJ databases">
        <title>Peptidophaga gingivicola gen. nov., sp. nov., isolated from human subgingival plaque.</title>
        <authorList>
            <person name="Beall C.J."/>
            <person name="Mokrzan E.M."/>
            <person name="Griffen A.L."/>
            <person name="Leys E.J."/>
        </authorList>
    </citation>
    <scope>NUCLEOTIDE SEQUENCE [LARGE SCALE GENOMIC DNA]</scope>
    <source>
        <strain evidence="4 5">BA112</strain>
    </source>
</reference>
<name>A0A179B3Y8_9ACTO</name>
<evidence type="ECO:0000313" key="4">
    <source>
        <dbReference type="EMBL" id="OAP86416.1"/>
    </source>
</evidence>
<organism evidence="4 5">
    <name type="scientific">Peptidiphaga gingivicola</name>
    <dbReference type="NCBI Taxonomy" id="2741497"/>
    <lineage>
        <taxon>Bacteria</taxon>
        <taxon>Bacillati</taxon>
        <taxon>Actinomycetota</taxon>
        <taxon>Actinomycetes</taxon>
        <taxon>Actinomycetales</taxon>
        <taxon>Actinomycetaceae</taxon>
        <taxon>Peptidiphaga</taxon>
    </lineage>
</organism>
<dbReference type="EMBL" id="LVZK01000001">
    <property type="protein sequence ID" value="OAP86416.1"/>
    <property type="molecule type" value="Genomic_DNA"/>
</dbReference>
<keyword evidence="2" id="KW-1133">Transmembrane helix</keyword>
<feature type="domain" description="DUF5129" evidence="3">
    <location>
        <begin position="42"/>
        <end position="382"/>
    </location>
</feature>
<keyword evidence="5" id="KW-1185">Reference proteome</keyword>
<evidence type="ECO:0000313" key="5">
    <source>
        <dbReference type="Proteomes" id="UP000078368"/>
    </source>
</evidence>
<dbReference type="InterPro" id="IPR033435">
    <property type="entry name" value="DUF5129"/>
</dbReference>
<dbReference type="Proteomes" id="UP000078368">
    <property type="component" value="Unassembled WGS sequence"/>
</dbReference>
<feature type="region of interest" description="Disordered" evidence="1">
    <location>
        <begin position="489"/>
        <end position="525"/>
    </location>
</feature>
<gene>
    <name evidence="4" type="ORF">A4H34_04525</name>
</gene>
<dbReference type="RefSeq" id="WP_064231231.1">
    <property type="nucleotide sequence ID" value="NZ_LVZK01000001.1"/>
</dbReference>
<dbReference type="AlphaFoldDB" id="A0A179B3Y8"/>